<evidence type="ECO:0000256" key="1">
    <source>
        <dbReference type="SAM" id="MobiDB-lite"/>
    </source>
</evidence>
<feature type="region of interest" description="Disordered" evidence="1">
    <location>
        <begin position="354"/>
        <end position="607"/>
    </location>
</feature>
<evidence type="ECO:0000313" key="3">
    <source>
        <dbReference type="Proteomes" id="UP000887226"/>
    </source>
</evidence>
<sequence length="664" mass="72361">MPSLHISESGLSLGKLSSKPNVAVPKVYGLTLSDDVIEQMIRCVQGGKEIQLSLGQHPSIQYGSKTQSLYSSPDPFHQELFQTTPSTNTSSSQTPNPKKGIAKEESKPNAAFIGMFASKKFGMKKSTPAGPRATATHTTSTSTTAGADAALEILKKSFATESQKKADNTLNFVKDGVGLPTPGKRGKSKLLSHSRLGGSQGRSMPSSPALSGVDSPSLGPTSVPISQQIADKAKANRKPVVHLLAVEDMTEEDLQQLITDVPSNDIKSALEKVAERKGNKWRLQPKYYKELDVWTFDYGTEDDRQRAIDNAVRIYDKLRLSRPDSEWSRLLPKHERGTGRHLSKVQAAIATAEAGTIRTPKVHVEKAEDSGRDTPAGKDGEANRASPQPTTGRPKKMTEKEAQLKRLLSTKPLKAAIKSAPPKKEKTKVEKAKVEKPKAERLKGGREAPKLSAEFVNSDSDDDDDSHDAAPVKKAPAGKPAPKQALKRSREEDTEASDSSTPMMKKVKKDISASKPADPTSSQRLPSTQSSQSSFTKTKGTSPHKSSPLASSTPTNASDVESSHRTSSASLSPRKIIRSPLHDRHQKSSSVASSITSTSSNRSLHPNVVDKARKYRIYYPKYEALHREVASLGRRDMEMESKLMDMHERLSIMKREIMEGIVEN</sequence>
<feature type="compositionally biased region" description="Basic and acidic residues" evidence="1">
    <location>
        <begin position="422"/>
        <end position="449"/>
    </location>
</feature>
<feature type="compositionally biased region" description="Polar residues" evidence="1">
    <location>
        <begin position="543"/>
        <end position="571"/>
    </location>
</feature>
<dbReference type="AlphaFoldDB" id="A0A9P7YXA7"/>
<gene>
    <name evidence="2" type="ORF">BJ878DRAFT_520921</name>
</gene>
<feature type="compositionally biased region" description="Low complexity" evidence="1">
    <location>
        <begin position="520"/>
        <end position="541"/>
    </location>
</feature>
<dbReference type="Proteomes" id="UP000887226">
    <property type="component" value="Unassembled WGS sequence"/>
</dbReference>
<feature type="compositionally biased region" description="Low complexity" evidence="1">
    <location>
        <begin position="588"/>
        <end position="603"/>
    </location>
</feature>
<feature type="compositionally biased region" description="Low complexity" evidence="1">
    <location>
        <begin position="472"/>
        <end position="484"/>
    </location>
</feature>
<feature type="compositionally biased region" description="Basic and acidic residues" evidence="1">
    <location>
        <begin position="362"/>
        <end position="382"/>
    </location>
</feature>
<evidence type="ECO:0000313" key="2">
    <source>
        <dbReference type="EMBL" id="KAG9241402.1"/>
    </source>
</evidence>
<feature type="region of interest" description="Disordered" evidence="1">
    <location>
        <begin position="73"/>
        <end position="107"/>
    </location>
</feature>
<feature type="compositionally biased region" description="Low complexity" evidence="1">
    <location>
        <begin position="133"/>
        <end position="143"/>
    </location>
</feature>
<feature type="region of interest" description="Disordered" evidence="1">
    <location>
        <begin position="176"/>
        <end position="220"/>
    </location>
</feature>
<dbReference type="InterPro" id="IPR042065">
    <property type="entry name" value="E3_ELL-like"/>
</dbReference>
<proteinExistence type="predicted"/>
<organism evidence="2 3">
    <name type="scientific">Calycina marina</name>
    <dbReference type="NCBI Taxonomy" id="1763456"/>
    <lineage>
        <taxon>Eukaryota</taxon>
        <taxon>Fungi</taxon>
        <taxon>Dikarya</taxon>
        <taxon>Ascomycota</taxon>
        <taxon>Pezizomycotina</taxon>
        <taxon>Leotiomycetes</taxon>
        <taxon>Helotiales</taxon>
        <taxon>Pezizellaceae</taxon>
        <taxon>Calycina</taxon>
    </lineage>
</organism>
<comment type="caution">
    <text evidence="2">The sequence shown here is derived from an EMBL/GenBank/DDBJ whole genome shotgun (WGS) entry which is preliminary data.</text>
</comment>
<dbReference type="OrthoDB" id="2587563at2759"/>
<feature type="compositionally biased region" description="Low complexity" evidence="1">
    <location>
        <begin position="82"/>
        <end position="97"/>
    </location>
</feature>
<accession>A0A9P7YXA7</accession>
<feature type="region of interest" description="Disordered" evidence="1">
    <location>
        <begin position="123"/>
        <end position="143"/>
    </location>
</feature>
<name>A0A9P7YXA7_9HELO</name>
<protein>
    <submittedName>
        <fullName evidence="2">Uncharacterized protein</fullName>
    </submittedName>
</protein>
<reference evidence="2" key="1">
    <citation type="journal article" date="2021" name="IMA Fungus">
        <title>Genomic characterization of three marine fungi, including Emericellopsis atlantica sp. nov. with signatures of a generalist lifestyle and marine biomass degradation.</title>
        <authorList>
            <person name="Hagestad O.C."/>
            <person name="Hou L."/>
            <person name="Andersen J.H."/>
            <person name="Hansen E.H."/>
            <person name="Altermark B."/>
            <person name="Li C."/>
            <person name="Kuhnert E."/>
            <person name="Cox R.J."/>
            <person name="Crous P.W."/>
            <person name="Spatafora J.W."/>
            <person name="Lail K."/>
            <person name="Amirebrahimi M."/>
            <person name="Lipzen A."/>
            <person name="Pangilinan J."/>
            <person name="Andreopoulos W."/>
            <person name="Hayes R.D."/>
            <person name="Ng V."/>
            <person name="Grigoriev I.V."/>
            <person name="Jackson S.A."/>
            <person name="Sutton T.D.S."/>
            <person name="Dobson A.D.W."/>
            <person name="Rama T."/>
        </authorList>
    </citation>
    <scope>NUCLEOTIDE SEQUENCE</scope>
    <source>
        <strain evidence="2">TRa3180A</strain>
    </source>
</reference>
<dbReference type="EMBL" id="MU254218">
    <property type="protein sequence ID" value="KAG9241402.1"/>
    <property type="molecule type" value="Genomic_DNA"/>
</dbReference>
<dbReference type="Gene3D" id="1.10.10.2670">
    <property type="entry name" value="E3 ubiquitin-protein ligase"/>
    <property type="match status" value="1"/>
</dbReference>
<dbReference type="InterPro" id="IPR036390">
    <property type="entry name" value="WH_DNA-bd_sf"/>
</dbReference>
<dbReference type="SUPFAM" id="SSF46785">
    <property type="entry name" value="Winged helix' DNA-binding domain"/>
    <property type="match status" value="1"/>
</dbReference>
<keyword evidence="3" id="KW-1185">Reference proteome</keyword>